<sequence>MKKGLLAGAIVVVATLAISPKYIGTEVEKSLQHNVSQINQMPGYELEITELEQSWFNTRSVIKVKMDFPGMEQTQAQHSAVAPEFEVNLNVNHGPLLLSNLGVVGVADWTATIDGQKLREHLTWPEELPFYRIQGVTGLTGNSSYQDSFSAFTGNQNEQLSSLNFSGYTGSGEITGGEIRYHGLADSLSLQSKELNLDSKELAITLQAEANFAIMLRGEFYNSDALLSLEKLNITQNASDQLIGLNGLKFRAKSHVNDQDKTGDLLLDYRLAGLNMPEFNASDLQLAMQVSQVDTDFLKKYQNFVRTLNATDAEEVNQATQKFMLDNLLMLLKPEPELNITSLKGTLPQGDFNGHLNSKLVNIDSLPENIADTGFWIQHTLADAQLQIDEEVAEFLAARQMLSQLETTVPPQQWDDTKMQQLAQKQAPLILENLAKQGLLKKTEGGYQAIFSLKDGEAILNGRPVPLPL</sequence>
<name>A0ABQ1R4T2_9ALTE</name>
<evidence type="ECO:0008006" key="3">
    <source>
        <dbReference type="Google" id="ProtNLM"/>
    </source>
</evidence>
<reference evidence="2" key="1">
    <citation type="journal article" date="2019" name="Int. J. Syst. Evol. Microbiol.">
        <title>The Global Catalogue of Microorganisms (GCM) 10K type strain sequencing project: providing services to taxonomists for standard genome sequencing and annotation.</title>
        <authorList>
            <consortium name="The Broad Institute Genomics Platform"/>
            <consortium name="The Broad Institute Genome Sequencing Center for Infectious Disease"/>
            <person name="Wu L."/>
            <person name="Ma J."/>
        </authorList>
    </citation>
    <scope>NUCLEOTIDE SEQUENCE [LARGE SCALE GENOMIC DNA]</scope>
    <source>
        <strain evidence="2">CGMCC 1.12923</strain>
    </source>
</reference>
<keyword evidence="2" id="KW-1185">Reference proteome</keyword>
<proteinExistence type="predicted"/>
<dbReference type="InterPro" id="IPR010352">
    <property type="entry name" value="DUF945"/>
</dbReference>
<evidence type="ECO:0000313" key="2">
    <source>
        <dbReference type="Proteomes" id="UP000614272"/>
    </source>
</evidence>
<evidence type="ECO:0000313" key="1">
    <source>
        <dbReference type="EMBL" id="GGD58226.1"/>
    </source>
</evidence>
<comment type="caution">
    <text evidence="1">The sequence shown here is derived from an EMBL/GenBank/DDBJ whole genome shotgun (WGS) entry which is preliminary data.</text>
</comment>
<protein>
    <recommendedName>
        <fullName evidence="3">AsmA domain-containing protein</fullName>
    </recommendedName>
</protein>
<dbReference type="RefSeq" id="WP_180237222.1">
    <property type="nucleotide sequence ID" value="NZ_BMGJ01000003.1"/>
</dbReference>
<gene>
    <name evidence="1" type="ORF">GCM10011357_11970</name>
</gene>
<accession>A0ABQ1R4T2</accession>
<dbReference type="EMBL" id="BMGJ01000003">
    <property type="protein sequence ID" value="GGD58226.1"/>
    <property type="molecule type" value="Genomic_DNA"/>
</dbReference>
<dbReference type="Proteomes" id="UP000614272">
    <property type="component" value="Unassembled WGS sequence"/>
</dbReference>
<organism evidence="1 2">
    <name type="scientific">Lacimicrobium alkaliphilum</name>
    <dbReference type="NCBI Taxonomy" id="1526571"/>
    <lineage>
        <taxon>Bacteria</taxon>
        <taxon>Pseudomonadati</taxon>
        <taxon>Pseudomonadota</taxon>
        <taxon>Gammaproteobacteria</taxon>
        <taxon>Alteromonadales</taxon>
        <taxon>Alteromonadaceae</taxon>
        <taxon>Lacimicrobium</taxon>
    </lineage>
</organism>
<dbReference type="Pfam" id="PF06097">
    <property type="entry name" value="DUF945"/>
    <property type="match status" value="1"/>
</dbReference>